<name>A0ACC2ATM7_DIPCM</name>
<keyword evidence="2" id="KW-1185">Reference proteome</keyword>
<accession>A0ACC2ATM7</accession>
<proteinExistence type="predicted"/>
<sequence>MGSCKLLINGLNEGRKAVHSEIPNGSAKLGNSTDDFQPTQSRNVDAGALFVLESKGTWVHAGYHLTTSIAAPTLLSLPFAFAGLGWGPGILALIVGAAVSFYSYNLLSKVLEESEIRGNRFIRFRDLSRDILGPAWSVLVIAPLQIILCVGAVIGSILLGGESIKIIYLLYFPKGSLQLYHFVIMAGAAMLLLSQLPSFHSLRHINLVSLITCLGYSTCVVSGAIYTGHSKNAPKRDYSLSSSPSIKLFNAFSSLSIIATTYGNGIIPEIQATIAPPTSGKMFKGLLICYMVVVSTFFSVAASGYWAFGNLSSGNIFINFMTTEGVPLIPKWLLVLSNILVVIQLIAVALIYAQPTFEIIEGRTSDVKYGKYAMRNILPRFLLRTLIVAFSTLVAAMLPFFRRPICFCWCIWIHTL</sequence>
<protein>
    <submittedName>
        <fullName evidence="1">Uncharacterized protein</fullName>
    </submittedName>
</protein>
<comment type="caution">
    <text evidence="1">The sequence shown here is derived from an EMBL/GenBank/DDBJ whole genome shotgun (WGS) entry which is preliminary data.</text>
</comment>
<dbReference type="EMBL" id="CM055110">
    <property type="protein sequence ID" value="KAJ7520902.1"/>
    <property type="molecule type" value="Genomic_DNA"/>
</dbReference>
<reference evidence="2" key="1">
    <citation type="journal article" date="2024" name="Proc. Natl. Acad. Sci. U.S.A.">
        <title>Extraordinary preservation of gene collinearity over three hundred million years revealed in homosporous lycophytes.</title>
        <authorList>
            <person name="Li C."/>
            <person name="Wickell D."/>
            <person name="Kuo L.Y."/>
            <person name="Chen X."/>
            <person name="Nie B."/>
            <person name="Liao X."/>
            <person name="Peng D."/>
            <person name="Ji J."/>
            <person name="Jenkins J."/>
            <person name="Williams M."/>
            <person name="Shu S."/>
            <person name="Plott C."/>
            <person name="Barry K."/>
            <person name="Rajasekar S."/>
            <person name="Grimwood J."/>
            <person name="Han X."/>
            <person name="Sun S."/>
            <person name="Hou Z."/>
            <person name="He W."/>
            <person name="Dai G."/>
            <person name="Sun C."/>
            <person name="Schmutz J."/>
            <person name="Leebens-Mack J.H."/>
            <person name="Li F.W."/>
            <person name="Wang L."/>
        </authorList>
    </citation>
    <scope>NUCLEOTIDE SEQUENCE [LARGE SCALE GENOMIC DNA]</scope>
    <source>
        <strain evidence="2">cv. PW_Plant_1</strain>
    </source>
</reference>
<gene>
    <name evidence="1" type="ORF">O6H91_19G028700</name>
</gene>
<evidence type="ECO:0000313" key="2">
    <source>
        <dbReference type="Proteomes" id="UP001162992"/>
    </source>
</evidence>
<evidence type="ECO:0000313" key="1">
    <source>
        <dbReference type="EMBL" id="KAJ7520902.1"/>
    </source>
</evidence>
<organism evidence="1 2">
    <name type="scientific">Diphasiastrum complanatum</name>
    <name type="common">Issler's clubmoss</name>
    <name type="synonym">Lycopodium complanatum</name>
    <dbReference type="NCBI Taxonomy" id="34168"/>
    <lineage>
        <taxon>Eukaryota</taxon>
        <taxon>Viridiplantae</taxon>
        <taxon>Streptophyta</taxon>
        <taxon>Embryophyta</taxon>
        <taxon>Tracheophyta</taxon>
        <taxon>Lycopodiopsida</taxon>
        <taxon>Lycopodiales</taxon>
        <taxon>Lycopodiaceae</taxon>
        <taxon>Lycopodioideae</taxon>
        <taxon>Diphasiastrum</taxon>
    </lineage>
</organism>
<dbReference type="Proteomes" id="UP001162992">
    <property type="component" value="Chromosome 19"/>
</dbReference>